<proteinExistence type="inferred from homology"/>
<accession>A0A7X2HLE6</accession>
<dbReference type="PANTHER" id="PTHR47019:SF1">
    <property type="entry name" value="LIPID II FLIPPASE MURJ"/>
    <property type="match status" value="1"/>
</dbReference>
<dbReference type="AlphaFoldDB" id="A0A7X2HLE6"/>
<evidence type="ECO:0000313" key="11">
    <source>
        <dbReference type="EMBL" id="MRS98700.1"/>
    </source>
</evidence>
<comment type="similarity">
    <text evidence="9">Belongs to the MurJ/MviN family.</text>
</comment>
<dbReference type="PANTHER" id="PTHR47019">
    <property type="entry name" value="LIPID II FLIPPASE MURJ"/>
    <property type="match status" value="1"/>
</dbReference>
<dbReference type="GO" id="GO:0034204">
    <property type="term" value="P:lipid translocation"/>
    <property type="evidence" value="ECO:0007669"/>
    <property type="project" value="TreeGrafter"/>
</dbReference>
<keyword evidence="4" id="KW-0133">Cell shape</keyword>
<evidence type="ECO:0000256" key="4">
    <source>
        <dbReference type="ARBA" id="ARBA00022960"/>
    </source>
</evidence>
<feature type="transmembrane region" description="Helical" evidence="10">
    <location>
        <begin position="72"/>
        <end position="95"/>
    </location>
</feature>
<feature type="transmembrane region" description="Helical" evidence="10">
    <location>
        <begin position="286"/>
        <end position="309"/>
    </location>
</feature>
<feature type="transmembrane region" description="Helical" evidence="10">
    <location>
        <begin position="40"/>
        <end position="60"/>
    </location>
</feature>
<protein>
    <submittedName>
        <fullName evidence="11">Virulence factor MviN</fullName>
    </submittedName>
</protein>
<comment type="subcellular location">
    <subcellularLocation>
        <location evidence="1">Cell membrane</location>
        <topology evidence="1">Multi-pass membrane protein</topology>
    </subcellularLocation>
</comment>
<dbReference type="Pfam" id="PF03023">
    <property type="entry name" value="MurJ"/>
    <property type="match status" value="1"/>
</dbReference>
<keyword evidence="2" id="KW-1003">Cell membrane</keyword>
<dbReference type="PRINTS" id="PR01806">
    <property type="entry name" value="VIRFACTRMVIN"/>
</dbReference>
<evidence type="ECO:0000256" key="7">
    <source>
        <dbReference type="ARBA" id="ARBA00023136"/>
    </source>
</evidence>
<evidence type="ECO:0000256" key="2">
    <source>
        <dbReference type="ARBA" id="ARBA00022475"/>
    </source>
</evidence>
<dbReference type="RefSeq" id="WP_154206470.1">
    <property type="nucleotide sequence ID" value="NZ_WJYN01000002.1"/>
</dbReference>
<sequence>MAITALNTGTLFAYQWFVVTQLGAGPGTDALFAGMVMPQLVLNVISGSLGYVLVPMLSVVDGRARSSTTWGFAIALALIFGGLATALWLLAPWWVPLSVPGFDAATIQQTVTLTRIQLVGMLFAGLGAPFNAAYQAQHRFIYPAVMALLAGLVALAFVVVLLGRGGVETAAWGLTLRAALQFLFQVRIGFPFVFPNFRDKEFADALRKLKPLIAGTVYYKTDQLLDRFLASMTPSGSLSLLHLAQQIYAAGNLVLANAIAIPLTPRLAKYAKDQDWAIFRREVMRALYILGGLGLLAFILIVFPGRIILQLFFAHGNLKAEAVNKLWEIMLALGMVWISGLTGQVLSTSFYAMSDTKTPTKVGVIGFTLGIGLKIAGLFLGGVIGIAIGSGVYMIFNSVAMYSMLFRRLGYSVDASPEGKS</sequence>
<evidence type="ECO:0000313" key="12">
    <source>
        <dbReference type="Proteomes" id="UP000441032"/>
    </source>
</evidence>
<evidence type="ECO:0000256" key="8">
    <source>
        <dbReference type="ARBA" id="ARBA00060041"/>
    </source>
</evidence>
<comment type="caution">
    <text evidence="11">The sequence shown here is derived from an EMBL/GenBank/DDBJ whole genome shotgun (WGS) entry which is preliminary data.</text>
</comment>
<keyword evidence="3 10" id="KW-0812">Transmembrane</keyword>
<dbReference type="GO" id="GO:0005886">
    <property type="term" value="C:plasma membrane"/>
    <property type="evidence" value="ECO:0007669"/>
    <property type="project" value="UniProtKB-SubCell"/>
</dbReference>
<evidence type="ECO:0000256" key="3">
    <source>
        <dbReference type="ARBA" id="ARBA00022692"/>
    </source>
</evidence>
<keyword evidence="6 10" id="KW-1133">Transmembrane helix</keyword>
<evidence type="ECO:0000256" key="6">
    <source>
        <dbReference type="ARBA" id="ARBA00022989"/>
    </source>
</evidence>
<name>A0A7X2HLE6_RALPI</name>
<dbReference type="GO" id="GO:0008360">
    <property type="term" value="P:regulation of cell shape"/>
    <property type="evidence" value="ECO:0007669"/>
    <property type="project" value="UniProtKB-KW"/>
</dbReference>
<feature type="transmembrane region" description="Helical" evidence="10">
    <location>
        <begin position="140"/>
        <end position="162"/>
    </location>
</feature>
<organism evidence="11 12">
    <name type="scientific">Ralstonia pickettii</name>
    <name type="common">Burkholderia pickettii</name>
    <dbReference type="NCBI Taxonomy" id="329"/>
    <lineage>
        <taxon>Bacteria</taxon>
        <taxon>Pseudomonadati</taxon>
        <taxon>Pseudomonadota</taxon>
        <taxon>Betaproteobacteria</taxon>
        <taxon>Burkholderiales</taxon>
        <taxon>Burkholderiaceae</taxon>
        <taxon>Ralstonia</taxon>
    </lineage>
</organism>
<gene>
    <name evidence="11" type="ORF">GJQ57_08500</name>
</gene>
<dbReference type="InterPro" id="IPR051050">
    <property type="entry name" value="Lipid_II_flippase_MurJ/MviN"/>
</dbReference>
<evidence type="ECO:0000256" key="1">
    <source>
        <dbReference type="ARBA" id="ARBA00004651"/>
    </source>
</evidence>
<keyword evidence="5" id="KW-0573">Peptidoglycan synthesis</keyword>
<comment type="function">
    <text evidence="8">Involved in peptidoglycan biosynthesis. Transports lipid-linked peptidoglycan precursors from the inner to the outer leaflet of the cytoplasmic membrane.</text>
</comment>
<feature type="transmembrane region" description="Helical" evidence="10">
    <location>
        <begin position="329"/>
        <end position="352"/>
    </location>
</feature>
<dbReference type="Proteomes" id="UP000441032">
    <property type="component" value="Unassembled WGS sequence"/>
</dbReference>
<dbReference type="EMBL" id="WJYN01000002">
    <property type="protein sequence ID" value="MRS98700.1"/>
    <property type="molecule type" value="Genomic_DNA"/>
</dbReference>
<evidence type="ECO:0000256" key="5">
    <source>
        <dbReference type="ARBA" id="ARBA00022984"/>
    </source>
</evidence>
<dbReference type="InterPro" id="IPR004268">
    <property type="entry name" value="MurJ"/>
</dbReference>
<evidence type="ECO:0000256" key="10">
    <source>
        <dbReference type="SAM" id="Phobius"/>
    </source>
</evidence>
<feature type="transmembrane region" description="Helical" evidence="10">
    <location>
        <begin position="364"/>
        <end position="396"/>
    </location>
</feature>
<reference evidence="11 12" key="1">
    <citation type="submission" date="2019-11" db="EMBL/GenBank/DDBJ databases">
        <title>Phenotypic characterization of an OXA-22 and OXA-60 co-producing Ralstonia pickettii clinical strain.</title>
        <authorList>
            <person name="He F."/>
        </authorList>
    </citation>
    <scope>NUCLEOTIDE SEQUENCE [LARGE SCALE GENOMIC DNA]</scope>
    <source>
        <strain evidence="11 12">PSLESD1</strain>
    </source>
</reference>
<dbReference type="GO" id="GO:0009252">
    <property type="term" value="P:peptidoglycan biosynthetic process"/>
    <property type="evidence" value="ECO:0007669"/>
    <property type="project" value="UniProtKB-KW"/>
</dbReference>
<feature type="transmembrane region" description="Helical" evidence="10">
    <location>
        <begin position="115"/>
        <end position="133"/>
    </location>
</feature>
<keyword evidence="7 10" id="KW-0472">Membrane</keyword>
<dbReference type="GO" id="GO:0015648">
    <property type="term" value="F:lipid-linked peptidoglycan transporter activity"/>
    <property type="evidence" value="ECO:0007669"/>
    <property type="project" value="TreeGrafter"/>
</dbReference>
<evidence type="ECO:0000256" key="9">
    <source>
        <dbReference type="ARBA" id="ARBA00061532"/>
    </source>
</evidence>